<protein>
    <recommendedName>
        <fullName evidence="2">TOD1/MUCI70 glycosyltransferase-like domain-containing protein</fullName>
    </recommendedName>
</protein>
<dbReference type="PANTHER" id="PTHR12956">
    <property type="entry name" value="ALKALINE CERAMIDASE-RELATED"/>
    <property type="match status" value="1"/>
</dbReference>
<evidence type="ECO:0000256" key="1">
    <source>
        <dbReference type="SAM" id="Phobius"/>
    </source>
</evidence>
<dbReference type="EMBL" id="LFYR01000658">
    <property type="protein sequence ID" value="KMZ71773.1"/>
    <property type="molecule type" value="Genomic_DNA"/>
</dbReference>
<reference evidence="4" key="1">
    <citation type="journal article" date="2016" name="Nature">
        <title>The genome of the seagrass Zostera marina reveals angiosperm adaptation to the sea.</title>
        <authorList>
            <person name="Olsen J.L."/>
            <person name="Rouze P."/>
            <person name="Verhelst B."/>
            <person name="Lin Y.-C."/>
            <person name="Bayer T."/>
            <person name="Collen J."/>
            <person name="Dattolo E."/>
            <person name="De Paoli E."/>
            <person name="Dittami S."/>
            <person name="Maumus F."/>
            <person name="Michel G."/>
            <person name="Kersting A."/>
            <person name="Lauritano C."/>
            <person name="Lohaus R."/>
            <person name="Toepel M."/>
            <person name="Tonon T."/>
            <person name="Vanneste K."/>
            <person name="Amirebrahimi M."/>
            <person name="Brakel J."/>
            <person name="Bostroem C."/>
            <person name="Chovatia M."/>
            <person name="Grimwood J."/>
            <person name="Jenkins J.W."/>
            <person name="Jueterbock A."/>
            <person name="Mraz A."/>
            <person name="Stam W.T."/>
            <person name="Tice H."/>
            <person name="Bornberg-Bauer E."/>
            <person name="Green P.J."/>
            <person name="Pearson G.A."/>
            <person name="Procaccini G."/>
            <person name="Duarte C.M."/>
            <person name="Schmutz J."/>
            <person name="Reusch T.B.H."/>
            <person name="Van de Peer Y."/>
        </authorList>
    </citation>
    <scope>NUCLEOTIDE SEQUENCE [LARGE SCALE GENOMIC DNA]</scope>
    <source>
        <strain evidence="4">cv. Finnish</strain>
    </source>
</reference>
<name>A0A0K9PRT1_ZOSMR</name>
<feature type="domain" description="TOD1/MUCI70 glycosyltransferase-like" evidence="2">
    <location>
        <begin position="110"/>
        <end position="435"/>
    </location>
</feature>
<dbReference type="PANTHER" id="PTHR12956:SF13">
    <property type="entry name" value="ALKALINE CERAMIDASE TOD1"/>
    <property type="match status" value="1"/>
</dbReference>
<accession>A0A0K9PRT1</accession>
<dbReference type="InterPro" id="IPR006852">
    <property type="entry name" value="TOD1_MUCI70"/>
</dbReference>
<feature type="transmembrane region" description="Helical" evidence="1">
    <location>
        <begin position="12"/>
        <end position="34"/>
    </location>
</feature>
<keyword evidence="1" id="KW-0472">Membrane</keyword>
<proteinExistence type="predicted"/>
<keyword evidence="4" id="KW-1185">Reference proteome</keyword>
<dbReference type="Proteomes" id="UP000036987">
    <property type="component" value="Unassembled WGS sequence"/>
</dbReference>
<dbReference type="AlphaFoldDB" id="A0A0K9PRT1"/>
<dbReference type="InterPro" id="IPR048354">
    <property type="entry name" value="TOD1_MUCI70_glycTrfase_dom"/>
</dbReference>
<evidence type="ECO:0000313" key="3">
    <source>
        <dbReference type="EMBL" id="KMZ71773.1"/>
    </source>
</evidence>
<evidence type="ECO:0000259" key="2">
    <source>
        <dbReference type="Pfam" id="PF04765"/>
    </source>
</evidence>
<keyword evidence="1" id="KW-0812">Transmembrane</keyword>
<gene>
    <name evidence="3" type="ORF">ZOSMA_175G00140</name>
</gene>
<comment type="caution">
    <text evidence="3">The sequence shown here is derived from an EMBL/GenBank/DDBJ whole genome shotgun (WGS) entry which is preliminary data.</text>
</comment>
<keyword evidence="1" id="KW-1133">Transmembrane helix</keyword>
<dbReference type="STRING" id="29655.A0A0K9PRT1"/>
<evidence type="ECO:0000313" key="4">
    <source>
        <dbReference type="Proteomes" id="UP000036987"/>
    </source>
</evidence>
<dbReference type="Pfam" id="PF04765">
    <property type="entry name" value="TOD1_MUCI70"/>
    <property type="match status" value="1"/>
</dbReference>
<organism evidence="3 4">
    <name type="scientific">Zostera marina</name>
    <name type="common">Eelgrass</name>
    <dbReference type="NCBI Taxonomy" id="29655"/>
    <lineage>
        <taxon>Eukaryota</taxon>
        <taxon>Viridiplantae</taxon>
        <taxon>Streptophyta</taxon>
        <taxon>Embryophyta</taxon>
        <taxon>Tracheophyta</taxon>
        <taxon>Spermatophyta</taxon>
        <taxon>Magnoliopsida</taxon>
        <taxon>Liliopsida</taxon>
        <taxon>Zosteraceae</taxon>
        <taxon>Zostera</taxon>
    </lineage>
</organism>
<dbReference type="OrthoDB" id="1905162at2759"/>
<sequence length="473" mass="53906">MGKNSCPLLFEFNLMCFSLFYLITTFSLMLYTSFSNHNDINFNADHRHYPGDNLRLFTYPAIYGEQKHAVSTSISSCNSPLFFPDYRKAYDEIYGLCGSNGSNSPPSPVLRYMQRPEADGDDFQDTTFAGNLSMEKRKTFFNLGNFSDDFSSVEIPCGFLKEFPVDQSDIKSMEECRSVVVASAIFGDYDKIRQPKGLGYLTLTKVCFYMFIDSSTLVALKAQGIHVSKSENRSGTIGVWRIIVVGGGSIPMPYDNAAMNGVIPKHLIHRLFPNSRYSVWVDGKLQLTVDPLLLVHSLLQVRPLPHHSSIFDMAVSKHPLNKHTMEEAVSTARWGKWPHLDGLRLQMEAYCRNGLTPWSSEKSPYTTDVPDTALIVRKHGLRSNLFSCLLFNELEGFNPRDQLAFAYIRDLMFPKIGVHMFEVETFEQIAIEYRHNLVHIPAKYKPSRTERRRASSRGINGNNSCHHYLLHMW</sequence>
<dbReference type="OMA" id="YWTVLKE"/>